<feature type="region of interest" description="Disordered" evidence="5">
    <location>
        <begin position="316"/>
        <end position="335"/>
    </location>
</feature>
<evidence type="ECO:0000256" key="2">
    <source>
        <dbReference type="ARBA" id="ARBA00022801"/>
    </source>
</evidence>
<protein>
    <submittedName>
        <fullName evidence="7">Metallophosphoesterase</fullName>
    </submittedName>
</protein>
<comment type="similarity">
    <text evidence="4">Belongs to the cyclic nucleotide phosphodiesterase class-III family.</text>
</comment>
<keyword evidence="8" id="KW-1185">Reference proteome</keyword>
<reference evidence="7 8" key="1">
    <citation type="submission" date="2022-06" db="EMBL/GenBank/DDBJ databases">
        <title>Halogeometricum sp. a new haloarchaeum isolate from saline soil.</title>
        <authorList>
            <person name="Strakova D."/>
            <person name="Galisteo C."/>
            <person name="Sanchez-Porro C."/>
            <person name="Ventosa A."/>
        </authorList>
    </citation>
    <scope>NUCLEOTIDE SEQUENCE [LARGE SCALE GENOMIC DNA]</scope>
    <source>
        <strain evidence="8">S3BR25-2</strain>
    </source>
</reference>
<keyword evidence="1" id="KW-0479">Metal-binding</keyword>
<dbReference type="RefSeq" id="WP_310930249.1">
    <property type="nucleotide sequence ID" value="NZ_JAMQOQ010000006.1"/>
</dbReference>
<organism evidence="7 8">
    <name type="scientific">Halogeometricum luteum</name>
    <dbReference type="NCBI Taxonomy" id="2950537"/>
    <lineage>
        <taxon>Archaea</taxon>
        <taxon>Methanobacteriati</taxon>
        <taxon>Methanobacteriota</taxon>
        <taxon>Stenosarchaea group</taxon>
        <taxon>Halobacteria</taxon>
        <taxon>Halobacteriales</taxon>
        <taxon>Haloferacaceae</taxon>
        <taxon>Halogeometricum</taxon>
    </lineage>
</organism>
<feature type="domain" description="Calcineurin-like phosphoesterase" evidence="6">
    <location>
        <begin position="46"/>
        <end position="240"/>
    </location>
</feature>
<proteinExistence type="inferred from homology"/>
<dbReference type="InterPro" id="IPR004843">
    <property type="entry name" value="Calcineurin-like_PHP"/>
</dbReference>
<sequence length="335" mass="35889">MSVEELAERPQFAEDDAASAAALRAFAASERPLARFDRPRAATPTRVAVVSDPHVSVDAEGTWKVFHRTQELFRETLADAERRGADAIVVSGDLTKDGEERDIACVRSILDDVGVPVLVVPGNHDVKERRVARFERLFTDGGFPVRLSLGGLDVVGLNSATALGPDGEEAATVSDAQLERLDGMLADSAEAIVVSHHNLPGLAAHVGDDWAPHPPVENADALLDVLSRHDVPLHLSGHVHLLSLVRERGVRGLVSPGLCSFPQSYLLLDVDETGTTVRSRTAATREQVAAAYEASQSHSARSSVISGLNAEQLSNLPLVDERADPTGEIRPIRSD</sequence>
<dbReference type="InterPro" id="IPR050884">
    <property type="entry name" value="CNP_phosphodiesterase-III"/>
</dbReference>
<dbReference type="SUPFAM" id="SSF56300">
    <property type="entry name" value="Metallo-dependent phosphatases"/>
    <property type="match status" value="1"/>
</dbReference>
<name>A0ABU2G7I0_9EURY</name>
<dbReference type="InterPro" id="IPR029052">
    <property type="entry name" value="Metallo-depent_PP-like"/>
</dbReference>
<feature type="compositionally biased region" description="Basic and acidic residues" evidence="5">
    <location>
        <begin position="319"/>
        <end position="335"/>
    </location>
</feature>
<evidence type="ECO:0000256" key="3">
    <source>
        <dbReference type="ARBA" id="ARBA00023004"/>
    </source>
</evidence>
<dbReference type="PANTHER" id="PTHR42988:SF2">
    <property type="entry name" value="CYCLIC NUCLEOTIDE PHOSPHODIESTERASE CBUA0032-RELATED"/>
    <property type="match status" value="1"/>
</dbReference>
<evidence type="ECO:0000313" key="8">
    <source>
        <dbReference type="Proteomes" id="UP001254813"/>
    </source>
</evidence>
<dbReference type="Pfam" id="PF00149">
    <property type="entry name" value="Metallophos"/>
    <property type="match status" value="1"/>
</dbReference>
<evidence type="ECO:0000256" key="5">
    <source>
        <dbReference type="SAM" id="MobiDB-lite"/>
    </source>
</evidence>
<dbReference type="Proteomes" id="UP001254813">
    <property type="component" value="Unassembled WGS sequence"/>
</dbReference>
<dbReference type="Gene3D" id="3.60.21.10">
    <property type="match status" value="1"/>
</dbReference>
<gene>
    <name evidence="7" type="ORF">NDI79_18810</name>
</gene>
<evidence type="ECO:0000256" key="1">
    <source>
        <dbReference type="ARBA" id="ARBA00022723"/>
    </source>
</evidence>
<dbReference type="PANTHER" id="PTHR42988">
    <property type="entry name" value="PHOSPHOHYDROLASE"/>
    <property type="match status" value="1"/>
</dbReference>
<evidence type="ECO:0000259" key="6">
    <source>
        <dbReference type="Pfam" id="PF00149"/>
    </source>
</evidence>
<evidence type="ECO:0000256" key="4">
    <source>
        <dbReference type="ARBA" id="ARBA00025742"/>
    </source>
</evidence>
<comment type="caution">
    <text evidence="7">The sequence shown here is derived from an EMBL/GenBank/DDBJ whole genome shotgun (WGS) entry which is preliminary data.</text>
</comment>
<evidence type="ECO:0000313" key="7">
    <source>
        <dbReference type="EMBL" id="MDS0296233.1"/>
    </source>
</evidence>
<keyword evidence="3" id="KW-0408">Iron</keyword>
<dbReference type="EMBL" id="JAMQOQ010000006">
    <property type="protein sequence ID" value="MDS0296233.1"/>
    <property type="molecule type" value="Genomic_DNA"/>
</dbReference>
<keyword evidence="2" id="KW-0378">Hydrolase</keyword>
<accession>A0ABU2G7I0</accession>